<dbReference type="SUPFAM" id="SSF51215">
    <property type="entry name" value="Regulatory protein AraC"/>
    <property type="match status" value="1"/>
</dbReference>
<dbReference type="PROSITE" id="PS01124">
    <property type="entry name" value="HTH_ARAC_FAMILY_2"/>
    <property type="match status" value="1"/>
</dbReference>
<dbReference type="Gene3D" id="1.10.10.60">
    <property type="entry name" value="Homeodomain-like"/>
    <property type="match status" value="2"/>
</dbReference>
<dbReference type="Gene3D" id="2.60.120.10">
    <property type="entry name" value="Jelly Rolls"/>
    <property type="match status" value="1"/>
</dbReference>
<evidence type="ECO:0000259" key="4">
    <source>
        <dbReference type="PROSITE" id="PS01124"/>
    </source>
</evidence>
<dbReference type="Pfam" id="PF02311">
    <property type="entry name" value="AraC_binding"/>
    <property type="match status" value="1"/>
</dbReference>
<reference evidence="5 6" key="1">
    <citation type="submission" date="2020-08" db="EMBL/GenBank/DDBJ databases">
        <title>Genomic Encyclopedia of Type Strains, Phase IV (KMG-IV): sequencing the most valuable type-strain genomes for metagenomic binning, comparative biology and taxonomic classification.</title>
        <authorList>
            <person name="Goeker M."/>
        </authorList>
    </citation>
    <scope>NUCLEOTIDE SEQUENCE [LARGE SCALE GENOMIC DNA]</scope>
    <source>
        <strain evidence="5 6">DSM 23562</strain>
    </source>
</reference>
<evidence type="ECO:0000256" key="2">
    <source>
        <dbReference type="ARBA" id="ARBA00023125"/>
    </source>
</evidence>
<gene>
    <name evidence="5" type="ORF">HNQ39_002401</name>
</gene>
<dbReference type="Proteomes" id="UP000520814">
    <property type="component" value="Unassembled WGS sequence"/>
</dbReference>
<comment type="caution">
    <text evidence="5">The sequence shown here is derived from an EMBL/GenBank/DDBJ whole genome shotgun (WGS) entry which is preliminary data.</text>
</comment>
<dbReference type="EMBL" id="JACHGW010000002">
    <property type="protein sequence ID" value="MBB6050610.1"/>
    <property type="molecule type" value="Genomic_DNA"/>
</dbReference>
<dbReference type="SUPFAM" id="SSF46689">
    <property type="entry name" value="Homeodomain-like"/>
    <property type="match status" value="2"/>
</dbReference>
<keyword evidence="1" id="KW-0805">Transcription regulation</keyword>
<dbReference type="InterPro" id="IPR037923">
    <property type="entry name" value="HTH-like"/>
</dbReference>
<dbReference type="Pfam" id="PF12833">
    <property type="entry name" value="HTH_18"/>
    <property type="match status" value="1"/>
</dbReference>
<dbReference type="GO" id="GO:0003700">
    <property type="term" value="F:DNA-binding transcription factor activity"/>
    <property type="evidence" value="ECO:0007669"/>
    <property type="project" value="InterPro"/>
</dbReference>
<keyword evidence="6" id="KW-1185">Reference proteome</keyword>
<sequence>MTSAPRRIFGRQIFGTGPLTIYVHRHLFTGTLAPHDHDFLEAVLILGGTGTHHTAQGDTALLPGHVLFLRPGTWHAYLDCEDLDYINCCFGAELLRGVLDEPLLTRAASTVLQPDDLDFCVRTLESIERSQSGLERLGYLLVFLARLAEQVPPETVAHLPHPSTALIKSHLEDTLARPWTLTELAALACLEPTYFVRRFRTDTGLPPMAWLAKLRAERAATLLLQTNLSIQEIGERVGWSDLSYFARRFRAHFGCSPSAYRIRLGQANATSAGLAYTR</sequence>
<name>A0A7W9W705_ARMRO</name>
<proteinExistence type="predicted"/>
<dbReference type="PANTHER" id="PTHR46796">
    <property type="entry name" value="HTH-TYPE TRANSCRIPTIONAL ACTIVATOR RHAS-RELATED"/>
    <property type="match status" value="1"/>
</dbReference>
<keyword evidence="2" id="KW-0238">DNA-binding</keyword>
<evidence type="ECO:0000313" key="5">
    <source>
        <dbReference type="EMBL" id="MBB6050610.1"/>
    </source>
</evidence>
<dbReference type="PRINTS" id="PR00032">
    <property type="entry name" value="HTHARAC"/>
</dbReference>
<dbReference type="SMART" id="SM00342">
    <property type="entry name" value="HTH_ARAC"/>
    <property type="match status" value="1"/>
</dbReference>
<organism evidence="5 6">
    <name type="scientific">Armatimonas rosea</name>
    <dbReference type="NCBI Taxonomy" id="685828"/>
    <lineage>
        <taxon>Bacteria</taxon>
        <taxon>Bacillati</taxon>
        <taxon>Armatimonadota</taxon>
        <taxon>Armatimonadia</taxon>
        <taxon>Armatimonadales</taxon>
        <taxon>Armatimonadaceae</taxon>
        <taxon>Armatimonas</taxon>
    </lineage>
</organism>
<dbReference type="RefSeq" id="WP_184195897.1">
    <property type="nucleotide sequence ID" value="NZ_JACHGW010000002.1"/>
</dbReference>
<feature type="domain" description="HTH araC/xylS-type" evidence="4">
    <location>
        <begin position="165"/>
        <end position="263"/>
    </location>
</feature>
<dbReference type="GO" id="GO:0043565">
    <property type="term" value="F:sequence-specific DNA binding"/>
    <property type="evidence" value="ECO:0007669"/>
    <property type="project" value="InterPro"/>
</dbReference>
<dbReference type="InterPro" id="IPR014710">
    <property type="entry name" value="RmlC-like_jellyroll"/>
</dbReference>
<protein>
    <submittedName>
        <fullName evidence="5">AraC family L-rhamnose operon transcriptional activator RhaR</fullName>
    </submittedName>
</protein>
<dbReference type="InterPro" id="IPR003313">
    <property type="entry name" value="AraC-bd"/>
</dbReference>
<accession>A0A7W9W705</accession>
<evidence type="ECO:0000256" key="1">
    <source>
        <dbReference type="ARBA" id="ARBA00023015"/>
    </source>
</evidence>
<dbReference type="AlphaFoldDB" id="A0A7W9W705"/>
<dbReference type="InterPro" id="IPR018060">
    <property type="entry name" value="HTH_AraC"/>
</dbReference>
<keyword evidence="3" id="KW-0804">Transcription</keyword>
<dbReference type="InterPro" id="IPR050204">
    <property type="entry name" value="AraC_XylS_family_regulators"/>
</dbReference>
<evidence type="ECO:0000313" key="6">
    <source>
        <dbReference type="Proteomes" id="UP000520814"/>
    </source>
</evidence>
<dbReference type="InterPro" id="IPR020449">
    <property type="entry name" value="Tscrpt_reg_AraC-type_HTH"/>
</dbReference>
<dbReference type="InterPro" id="IPR009057">
    <property type="entry name" value="Homeodomain-like_sf"/>
</dbReference>
<evidence type="ECO:0000256" key="3">
    <source>
        <dbReference type="ARBA" id="ARBA00023163"/>
    </source>
</evidence>